<dbReference type="HOGENOM" id="CLU_2427344_0_0_1"/>
<sequence length="91" mass="9942">MNVSKSENTNVQPLACLVEPQDAIDPDGSHYRFLVDGKYVTTAPGALGGEEVWTFGPILLSELLPPFLPGNWNTGHVAQRIPKQEKLPSSR</sequence>
<proteinExistence type="predicted"/>
<reference evidence="1 2" key="1">
    <citation type="submission" date="2014-04" db="EMBL/GenBank/DDBJ databases">
        <authorList>
            <consortium name="DOE Joint Genome Institute"/>
            <person name="Kuo A."/>
            <person name="Kohler A."/>
            <person name="Nagy L.G."/>
            <person name="Floudas D."/>
            <person name="Copeland A."/>
            <person name="Barry K.W."/>
            <person name="Cichocki N."/>
            <person name="Veneault-Fourrey C."/>
            <person name="LaButti K."/>
            <person name="Lindquist E.A."/>
            <person name="Lipzen A."/>
            <person name="Lundell T."/>
            <person name="Morin E."/>
            <person name="Murat C."/>
            <person name="Sun H."/>
            <person name="Tunlid A."/>
            <person name="Henrissat B."/>
            <person name="Grigoriev I.V."/>
            <person name="Hibbett D.S."/>
            <person name="Martin F."/>
            <person name="Nordberg H.P."/>
            <person name="Cantor M.N."/>
            <person name="Hua S.X."/>
        </authorList>
    </citation>
    <scope>NUCLEOTIDE SEQUENCE [LARGE SCALE GENOMIC DNA]</scope>
    <source>
        <strain evidence="1 2">LaAM-08-1</strain>
    </source>
</reference>
<keyword evidence="2" id="KW-1185">Reference proteome</keyword>
<gene>
    <name evidence="1" type="ORF">K443DRAFT_332822</name>
</gene>
<evidence type="ECO:0000313" key="1">
    <source>
        <dbReference type="EMBL" id="KIJ95242.1"/>
    </source>
</evidence>
<reference evidence="2" key="2">
    <citation type="submission" date="2015-01" db="EMBL/GenBank/DDBJ databases">
        <title>Evolutionary Origins and Diversification of the Mycorrhizal Mutualists.</title>
        <authorList>
            <consortium name="DOE Joint Genome Institute"/>
            <consortium name="Mycorrhizal Genomics Consortium"/>
            <person name="Kohler A."/>
            <person name="Kuo A."/>
            <person name="Nagy L.G."/>
            <person name="Floudas D."/>
            <person name="Copeland A."/>
            <person name="Barry K.W."/>
            <person name="Cichocki N."/>
            <person name="Veneault-Fourrey C."/>
            <person name="LaButti K."/>
            <person name="Lindquist E.A."/>
            <person name="Lipzen A."/>
            <person name="Lundell T."/>
            <person name="Morin E."/>
            <person name="Murat C."/>
            <person name="Riley R."/>
            <person name="Ohm R."/>
            <person name="Sun H."/>
            <person name="Tunlid A."/>
            <person name="Henrissat B."/>
            <person name="Grigoriev I.V."/>
            <person name="Hibbett D.S."/>
            <person name="Martin F."/>
        </authorList>
    </citation>
    <scope>NUCLEOTIDE SEQUENCE [LARGE SCALE GENOMIC DNA]</scope>
    <source>
        <strain evidence="2">LaAM-08-1</strain>
    </source>
</reference>
<protein>
    <submittedName>
        <fullName evidence="1">Uncharacterized protein</fullName>
    </submittedName>
</protein>
<dbReference type="STRING" id="1095629.A0A0C9XGH8"/>
<organism evidence="1 2">
    <name type="scientific">Laccaria amethystina LaAM-08-1</name>
    <dbReference type="NCBI Taxonomy" id="1095629"/>
    <lineage>
        <taxon>Eukaryota</taxon>
        <taxon>Fungi</taxon>
        <taxon>Dikarya</taxon>
        <taxon>Basidiomycota</taxon>
        <taxon>Agaricomycotina</taxon>
        <taxon>Agaricomycetes</taxon>
        <taxon>Agaricomycetidae</taxon>
        <taxon>Agaricales</taxon>
        <taxon>Agaricineae</taxon>
        <taxon>Hydnangiaceae</taxon>
        <taxon>Laccaria</taxon>
    </lineage>
</organism>
<dbReference type="OrthoDB" id="2687876at2759"/>
<accession>A0A0C9XGH8</accession>
<evidence type="ECO:0000313" key="2">
    <source>
        <dbReference type="Proteomes" id="UP000054477"/>
    </source>
</evidence>
<name>A0A0C9XGH8_9AGAR</name>
<dbReference type="AlphaFoldDB" id="A0A0C9XGH8"/>
<dbReference type="Proteomes" id="UP000054477">
    <property type="component" value="Unassembled WGS sequence"/>
</dbReference>
<dbReference type="EMBL" id="KN838763">
    <property type="protein sequence ID" value="KIJ95242.1"/>
    <property type="molecule type" value="Genomic_DNA"/>
</dbReference>